<sequence>MPKIGFGRCTARSLFNADKQHIVSWKTLTLDPLTSFSVIFLSIVLSSGLFLMYVCFPNDDEDDDDDDDDDDGNDNDDDDDNDNDDDDDNDHDDDADNDND</sequence>
<keyword evidence="4" id="KW-1185">Reference proteome</keyword>
<keyword evidence="2" id="KW-0472">Membrane</keyword>
<dbReference type="Proteomes" id="UP000735302">
    <property type="component" value="Unassembled WGS sequence"/>
</dbReference>
<keyword evidence="2" id="KW-0812">Transmembrane</keyword>
<dbReference type="AlphaFoldDB" id="A0AAV3YQH1"/>
<name>A0AAV3YQH1_9GAST</name>
<feature type="region of interest" description="Disordered" evidence="1">
    <location>
        <begin position="60"/>
        <end position="100"/>
    </location>
</feature>
<accession>A0AAV3YQH1</accession>
<protein>
    <submittedName>
        <fullName evidence="3">Uncharacterized protein</fullName>
    </submittedName>
</protein>
<proteinExistence type="predicted"/>
<evidence type="ECO:0000313" key="3">
    <source>
        <dbReference type="EMBL" id="GFN84396.1"/>
    </source>
</evidence>
<comment type="caution">
    <text evidence="3">The sequence shown here is derived from an EMBL/GenBank/DDBJ whole genome shotgun (WGS) entry which is preliminary data.</text>
</comment>
<keyword evidence="2" id="KW-1133">Transmembrane helix</keyword>
<dbReference type="EMBL" id="BLXT01001319">
    <property type="protein sequence ID" value="GFN84396.1"/>
    <property type="molecule type" value="Genomic_DNA"/>
</dbReference>
<gene>
    <name evidence="3" type="ORF">PoB_001090200</name>
</gene>
<evidence type="ECO:0000256" key="1">
    <source>
        <dbReference type="SAM" id="MobiDB-lite"/>
    </source>
</evidence>
<feature type="non-terminal residue" evidence="3">
    <location>
        <position position="100"/>
    </location>
</feature>
<feature type="transmembrane region" description="Helical" evidence="2">
    <location>
        <begin position="33"/>
        <end position="56"/>
    </location>
</feature>
<reference evidence="3 4" key="1">
    <citation type="journal article" date="2021" name="Elife">
        <title>Chloroplast acquisition without the gene transfer in kleptoplastic sea slugs, Plakobranchus ocellatus.</title>
        <authorList>
            <person name="Maeda T."/>
            <person name="Takahashi S."/>
            <person name="Yoshida T."/>
            <person name="Shimamura S."/>
            <person name="Takaki Y."/>
            <person name="Nagai Y."/>
            <person name="Toyoda A."/>
            <person name="Suzuki Y."/>
            <person name="Arimoto A."/>
            <person name="Ishii H."/>
            <person name="Satoh N."/>
            <person name="Nishiyama T."/>
            <person name="Hasebe M."/>
            <person name="Maruyama T."/>
            <person name="Minagawa J."/>
            <person name="Obokata J."/>
            <person name="Shigenobu S."/>
        </authorList>
    </citation>
    <scope>NUCLEOTIDE SEQUENCE [LARGE SCALE GENOMIC DNA]</scope>
</reference>
<evidence type="ECO:0000313" key="4">
    <source>
        <dbReference type="Proteomes" id="UP000735302"/>
    </source>
</evidence>
<evidence type="ECO:0000256" key="2">
    <source>
        <dbReference type="SAM" id="Phobius"/>
    </source>
</evidence>
<organism evidence="3 4">
    <name type="scientific">Plakobranchus ocellatus</name>
    <dbReference type="NCBI Taxonomy" id="259542"/>
    <lineage>
        <taxon>Eukaryota</taxon>
        <taxon>Metazoa</taxon>
        <taxon>Spiralia</taxon>
        <taxon>Lophotrochozoa</taxon>
        <taxon>Mollusca</taxon>
        <taxon>Gastropoda</taxon>
        <taxon>Heterobranchia</taxon>
        <taxon>Euthyneura</taxon>
        <taxon>Panpulmonata</taxon>
        <taxon>Sacoglossa</taxon>
        <taxon>Placobranchoidea</taxon>
        <taxon>Plakobranchidae</taxon>
        <taxon>Plakobranchus</taxon>
    </lineage>
</organism>